<evidence type="ECO:0000313" key="1">
    <source>
        <dbReference type="EMBL" id="DAE06459.1"/>
    </source>
</evidence>
<organism evidence="1">
    <name type="scientific">Siphoviridae sp. ctmP19</name>
    <dbReference type="NCBI Taxonomy" id="2825651"/>
    <lineage>
        <taxon>Viruses</taxon>
        <taxon>Duplodnaviria</taxon>
        <taxon>Heunggongvirae</taxon>
        <taxon>Uroviricota</taxon>
        <taxon>Caudoviricetes</taxon>
    </lineage>
</organism>
<protein>
    <submittedName>
        <fullName evidence="1">Uncharacterized protein</fullName>
    </submittedName>
</protein>
<proteinExistence type="predicted"/>
<dbReference type="EMBL" id="BK015438">
    <property type="protein sequence ID" value="DAE06459.1"/>
    <property type="molecule type" value="Genomic_DNA"/>
</dbReference>
<sequence>MSRSFFIPQNEINRRKIIFFFIFFAKHLVHSKIVTNFALANQK</sequence>
<reference evidence="1" key="1">
    <citation type="journal article" date="2021" name="Proc. Natl. Acad. Sci. U.S.A.">
        <title>A Catalog of Tens of Thousands of Viruses from Human Metagenomes Reveals Hidden Associations with Chronic Diseases.</title>
        <authorList>
            <person name="Tisza M.J."/>
            <person name="Buck C.B."/>
        </authorList>
    </citation>
    <scope>NUCLEOTIDE SEQUENCE</scope>
    <source>
        <strain evidence="1">CtmP19</strain>
    </source>
</reference>
<name>A0A8S5PJ02_9CAUD</name>
<accession>A0A8S5PJ02</accession>